<dbReference type="InterPro" id="IPR056782">
    <property type="entry name" value="HAD_PNKP"/>
</dbReference>
<organism evidence="2 3">
    <name type="scientific">Marinomonas fungiae</name>
    <dbReference type="NCBI Taxonomy" id="1137284"/>
    <lineage>
        <taxon>Bacteria</taxon>
        <taxon>Pseudomonadati</taxon>
        <taxon>Pseudomonadota</taxon>
        <taxon>Gammaproteobacteria</taxon>
        <taxon>Oceanospirillales</taxon>
        <taxon>Oceanospirillaceae</taxon>
        <taxon>Marinomonas</taxon>
    </lineage>
</organism>
<dbReference type="STRING" id="1137284.GCA_001418205_02074"/>
<dbReference type="Pfam" id="PF25109">
    <property type="entry name" value="HAD_PNKP"/>
    <property type="match status" value="1"/>
</dbReference>
<dbReference type="InterPro" id="IPR023214">
    <property type="entry name" value="HAD_sf"/>
</dbReference>
<accession>A0A0K6IM71</accession>
<dbReference type="OrthoDB" id="7592866at2"/>
<gene>
    <name evidence="2" type="ORF">Ga0061065_10628</name>
</gene>
<dbReference type="InterPro" id="IPR036412">
    <property type="entry name" value="HAD-like_sf"/>
</dbReference>
<dbReference type="SUPFAM" id="SSF56784">
    <property type="entry name" value="HAD-like"/>
    <property type="match status" value="1"/>
</dbReference>
<evidence type="ECO:0000313" key="2">
    <source>
        <dbReference type="EMBL" id="CUB04210.1"/>
    </source>
</evidence>
<dbReference type="Gene3D" id="3.40.50.1000">
    <property type="entry name" value="HAD superfamily/HAD-like"/>
    <property type="match status" value="1"/>
</dbReference>
<keyword evidence="3" id="KW-1185">Reference proteome</keyword>
<dbReference type="RefSeq" id="WP_055463163.1">
    <property type="nucleotide sequence ID" value="NZ_CYHG01000006.1"/>
</dbReference>
<dbReference type="EMBL" id="CYHG01000006">
    <property type="protein sequence ID" value="CUB04210.1"/>
    <property type="molecule type" value="Genomic_DNA"/>
</dbReference>
<sequence length="150" mass="17269">MKHSAVIVDLDGTLAEFDPILVKDWVLGKEKQWDPFFDHMKDAPVIENVFKLVSILKNSGEKILICSGRPESHQQHSEAWMQQNNIPYDGVYLRPLNADHVSDEEVKKQLLERIHADGFEPWIVFDDRDAVVEQWRKLGLTCLQCAPGNF</sequence>
<proteinExistence type="predicted"/>
<dbReference type="AlphaFoldDB" id="A0A0K6IM71"/>
<name>A0A0K6IM71_9GAMM</name>
<evidence type="ECO:0000259" key="1">
    <source>
        <dbReference type="Pfam" id="PF25109"/>
    </source>
</evidence>
<evidence type="ECO:0000313" key="3">
    <source>
        <dbReference type="Proteomes" id="UP000182769"/>
    </source>
</evidence>
<protein>
    <submittedName>
        <fullName evidence="2">HAD superfamily, subfamily IIIB (Acid phosphatase)</fullName>
    </submittedName>
</protein>
<dbReference type="Proteomes" id="UP000182769">
    <property type="component" value="Unassembled WGS sequence"/>
</dbReference>
<reference evidence="3" key="1">
    <citation type="submission" date="2015-08" db="EMBL/GenBank/DDBJ databases">
        <authorList>
            <person name="Varghese N."/>
        </authorList>
    </citation>
    <scope>NUCLEOTIDE SEQUENCE [LARGE SCALE GENOMIC DNA]</scope>
    <source>
        <strain evidence="3">JCM 18476</strain>
    </source>
</reference>
<feature type="domain" description="Polynucleotide kinase PNKP phosphatase" evidence="1">
    <location>
        <begin position="4"/>
        <end position="150"/>
    </location>
</feature>